<sequence>MKFTFNFDLAILITLLTSFLFWCGYWYNYGYGEFFGVTISFSDLSIPNTMIDGFLVGLDKFFYLFLFLLIAFFISNNSGKDGFFIFSIIVTSTIWLSRFIYHFCFGQFKKSKYVYIQSYYQSPFLKKYFPQPPRRTTDLTRNRSLAYAKNYLVKNRFDYSYIKKSIYGEGETGIIKKLGFMYFALLIFISIILILFNSGMNLQIQGNKDAKNNFELSFKKREPEKNEIFRTFPKIKELKNQNLSNNYRLTNLCNKDSCFAVKQDKTTRLVKLESIEILNEDSKPKIIAKET</sequence>
<feature type="transmembrane region" description="Helical" evidence="1">
    <location>
        <begin position="7"/>
        <end position="27"/>
    </location>
</feature>
<gene>
    <name evidence="2" type="ORF">F889_01535</name>
</gene>
<keyword evidence="1" id="KW-0472">Membrane</keyword>
<keyword evidence="1" id="KW-0812">Transmembrane</keyword>
<dbReference type="AlphaFoldDB" id="N9R8D5"/>
<accession>N9R8D5</accession>
<name>N9R8D5_9GAMM</name>
<dbReference type="EMBL" id="APRZ01000014">
    <property type="protein sequence ID" value="ENX34895.1"/>
    <property type="molecule type" value="Genomic_DNA"/>
</dbReference>
<evidence type="ECO:0000313" key="2">
    <source>
        <dbReference type="EMBL" id="ENX34895.1"/>
    </source>
</evidence>
<evidence type="ECO:0000313" key="3">
    <source>
        <dbReference type="Proteomes" id="UP000013009"/>
    </source>
</evidence>
<feature type="transmembrane region" description="Helical" evidence="1">
    <location>
        <begin position="180"/>
        <end position="198"/>
    </location>
</feature>
<dbReference type="PATRIC" id="fig|1217695.3.peg.1491"/>
<feature type="transmembrane region" description="Helical" evidence="1">
    <location>
        <begin position="82"/>
        <end position="101"/>
    </location>
</feature>
<comment type="caution">
    <text evidence="2">The sequence shown here is derived from an EMBL/GenBank/DDBJ whole genome shotgun (WGS) entry which is preliminary data.</text>
</comment>
<evidence type="ECO:0000256" key="1">
    <source>
        <dbReference type="SAM" id="Phobius"/>
    </source>
</evidence>
<feature type="transmembrane region" description="Helical" evidence="1">
    <location>
        <begin position="54"/>
        <end position="75"/>
    </location>
</feature>
<dbReference type="RefSeq" id="WP_005272273.1">
    <property type="nucleotide sequence ID" value="NZ_KB850194.1"/>
</dbReference>
<keyword evidence="3" id="KW-1185">Reference proteome</keyword>
<proteinExistence type="predicted"/>
<dbReference type="HOGENOM" id="CLU_1025375_0_0_6"/>
<dbReference type="Proteomes" id="UP000013009">
    <property type="component" value="Unassembled WGS sequence"/>
</dbReference>
<organism evidence="2 3">
    <name type="scientific">Acinetobacter colistiniresistens</name>
    <dbReference type="NCBI Taxonomy" id="280145"/>
    <lineage>
        <taxon>Bacteria</taxon>
        <taxon>Pseudomonadati</taxon>
        <taxon>Pseudomonadota</taxon>
        <taxon>Gammaproteobacteria</taxon>
        <taxon>Moraxellales</taxon>
        <taxon>Moraxellaceae</taxon>
        <taxon>Acinetobacter</taxon>
    </lineage>
</organism>
<keyword evidence="1" id="KW-1133">Transmembrane helix</keyword>
<protein>
    <submittedName>
        <fullName evidence="2">Uncharacterized protein</fullName>
    </submittedName>
</protein>
<reference evidence="2 3" key="1">
    <citation type="submission" date="2013-02" db="EMBL/GenBank/DDBJ databases">
        <title>The Genome Sequence of Acinetobacter sp. NIPH 1859.</title>
        <authorList>
            <consortium name="The Broad Institute Genome Sequencing Platform"/>
            <consortium name="The Broad Institute Genome Sequencing Center for Infectious Disease"/>
            <person name="Cerqueira G."/>
            <person name="Feldgarden M."/>
            <person name="Courvalin P."/>
            <person name="Perichon B."/>
            <person name="Grillot-Courvalin C."/>
            <person name="Clermont D."/>
            <person name="Rocha E."/>
            <person name="Yoon E.-J."/>
            <person name="Nemec A."/>
            <person name="Walker B."/>
            <person name="Young S.K."/>
            <person name="Zeng Q."/>
            <person name="Gargeya S."/>
            <person name="Fitzgerald M."/>
            <person name="Haas B."/>
            <person name="Abouelleil A."/>
            <person name="Alvarado L."/>
            <person name="Arachchi H.M."/>
            <person name="Berlin A.M."/>
            <person name="Chapman S.B."/>
            <person name="Dewar J."/>
            <person name="Goldberg J."/>
            <person name="Griggs A."/>
            <person name="Gujja S."/>
            <person name="Hansen M."/>
            <person name="Howarth C."/>
            <person name="Imamovic A."/>
            <person name="Larimer J."/>
            <person name="McCowan C."/>
            <person name="Murphy C."/>
            <person name="Neiman D."/>
            <person name="Pearson M."/>
            <person name="Priest M."/>
            <person name="Roberts A."/>
            <person name="Saif S."/>
            <person name="Shea T."/>
            <person name="Sisk P."/>
            <person name="Sykes S."/>
            <person name="Wortman J."/>
            <person name="Nusbaum C."/>
            <person name="Birren B."/>
        </authorList>
    </citation>
    <scope>NUCLEOTIDE SEQUENCE [LARGE SCALE GENOMIC DNA]</scope>
    <source>
        <strain evidence="2 3">NIPH 1859</strain>
    </source>
</reference>
<dbReference type="OrthoDB" id="6694653at2"/>